<sequence>MGLDAWLTGVQERQRTALAGLGTFQQQVESGLRQLRVSLDEAQRRTDEREPGRALRVLESLDVEGVLGKVRVGDFSELSRRERRAVPWLWRRVEPASMEGFLSHFPESWPRLVRQRLRDWCLADGDSKRMREWSQLTSRYSTDSRLLRWNLPVSIEMALSPEGPKGVAARWGDRPLREVVDLMGHAGLRPAVGYSGHVVAEYLLQRCAARQDASESLLYLLEAEAGRAWLPSASADRSVIGAPLEARVAVIAAILECRAHGRVHKDAQSRVEERLIAKDSVFGDPRISILTEAWSAVRGRSKQAFEAFLSALIQQDLEFFFEKAMHERDRHVFWLRYLGSIRSTTCWLAPDAYDALLREVRTLPSEQQAAFRRAKRFSRYDVSAFCLRFDEYSVVEFSKTGNATYVYRNRDIDKVLRQENVECADDLKVRSLAEARLYHQPGWEPRFEQELLARGIEKAPAAKKRPF</sequence>
<evidence type="ECO:0000259" key="1">
    <source>
        <dbReference type="Pfam" id="PF15611"/>
    </source>
</evidence>
<proteinExistence type="predicted"/>
<dbReference type="Proteomes" id="UP000002402">
    <property type="component" value="Chromosome"/>
</dbReference>
<evidence type="ECO:0000313" key="2">
    <source>
        <dbReference type="EMBL" id="ABF90381.1"/>
    </source>
</evidence>
<feature type="domain" description="Zorya protein ZorC EH" evidence="1">
    <location>
        <begin position="26"/>
        <end position="450"/>
    </location>
</feature>
<reference evidence="2 3" key="1">
    <citation type="journal article" date="2006" name="Proc. Natl. Acad. Sci. U.S.A.">
        <title>Evolution of sensory complexity recorded in a myxobacterial genome.</title>
        <authorList>
            <person name="Goldman B.S."/>
            <person name="Nierman W.C."/>
            <person name="Kaiser D."/>
            <person name="Slater S.C."/>
            <person name="Durkin A.S."/>
            <person name="Eisen J.A."/>
            <person name="Ronning C.M."/>
            <person name="Barbazuk W.B."/>
            <person name="Blanchard M."/>
            <person name="Field C."/>
            <person name="Halling C."/>
            <person name="Hinkle G."/>
            <person name="Iartchuk O."/>
            <person name="Kim H.S."/>
            <person name="Mackenzie C."/>
            <person name="Madupu R."/>
            <person name="Miller N."/>
            <person name="Shvartsbeyn A."/>
            <person name="Sullivan S.A."/>
            <person name="Vaudin M."/>
            <person name="Wiegand R."/>
            <person name="Kaplan H.B."/>
        </authorList>
    </citation>
    <scope>NUCLEOTIDE SEQUENCE [LARGE SCALE GENOMIC DNA]</scope>
    <source>
        <strain evidence="3">DK1622</strain>
    </source>
</reference>
<dbReference type="InterPro" id="IPR028943">
    <property type="entry name" value="ZorC_EH_Signature_dom"/>
</dbReference>
<dbReference type="GeneID" id="41364411"/>
<dbReference type="KEGG" id="mxa:MXAN_7245"/>
<dbReference type="HOGENOM" id="CLU_585038_0_0_7"/>
<gene>
    <name evidence="2" type="ordered locus">MXAN_7245</name>
</gene>
<accession>Q1CW65</accession>
<dbReference type="AlphaFoldDB" id="Q1CW65"/>
<dbReference type="EnsemblBacteria" id="ABF90381">
    <property type="protein sequence ID" value="ABF90381"/>
    <property type="gene ID" value="MXAN_7245"/>
</dbReference>
<dbReference type="RefSeq" id="WP_011557164.1">
    <property type="nucleotide sequence ID" value="NC_008095.1"/>
</dbReference>
<dbReference type="STRING" id="246197.MXAN_7245"/>
<organism evidence="2 3">
    <name type="scientific">Myxococcus xanthus (strain DK1622)</name>
    <dbReference type="NCBI Taxonomy" id="246197"/>
    <lineage>
        <taxon>Bacteria</taxon>
        <taxon>Pseudomonadati</taxon>
        <taxon>Myxococcota</taxon>
        <taxon>Myxococcia</taxon>
        <taxon>Myxococcales</taxon>
        <taxon>Cystobacterineae</taxon>
        <taxon>Myxococcaceae</taxon>
        <taxon>Myxococcus</taxon>
    </lineage>
</organism>
<dbReference type="OrthoDB" id="5486976at2"/>
<dbReference type="EMBL" id="CP000113">
    <property type="protein sequence ID" value="ABF90381.1"/>
    <property type="molecule type" value="Genomic_DNA"/>
</dbReference>
<keyword evidence="3" id="KW-1185">Reference proteome</keyword>
<dbReference type="Pfam" id="PF15611">
    <property type="entry name" value="EH_Signature"/>
    <property type="match status" value="1"/>
</dbReference>
<protein>
    <recommendedName>
        <fullName evidence="1">Zorya protein ZorC EH domain-containing protein</fullName>
    </recommendedName>
</protein>
<name>Q1CW65_MYXXD</name>
<evidence type="ECO:0000313" key="3">
    <source>
        <dbReference type="Proteomes" id="UP000002402"/>
    </source>
</evidence>